<evidence type="ECO:0000313" key="2">
    <source>
        <dbReference type="Proteomes" id="UP000320430"/>
    </source>
</evidence>
<protein>
    <submittedName>
        <fullName evidence="1">Uncharacterized protein</fullName>
    </submittedName>
</protein>
<dbReference type="KEGG" id="vg:65120213"/>
<dbReference type="Proteomes" id="UP000320430">
    <property type="component" value="Segment"/>
</dbReference>
<dbReference type="GeneID" id="65120213"/>
<proteinExistence type="predicted"/>
<reference evidence="1 2" key="1">
    <citation type="submission" date="2019-04" db="EMBL/GenBank/DDBJ databases">
        <authorList>
            <person name="Quan S.L."/>
            <person name="Wnuk-Fink K.M."/>
            <person name="Delesalle V.A."/>
            <person name="Garlena R.A."/>
            <person name="Russell D.A."/>
            <person name="Pope W.H."/>
            <person name="Jacobs-Sera D."/>
            <person name="Hatfull G.F."/>
        </authorList>
    </citation>
    <scope>NUCLEOTIDE SEQUENCE [LARGE SCALE GENOMIC DNA]</scope>
</reference>
<keyword evidence="2" id="KW-1185">Reference proteome</keyword>
<organism evidence="1 2">
    <name type="scientific">Gordonia phage Valary</name>
    <dbReference type="NCBI Taxonomy" id="2588130"/>
    <lineage>
        <taxon>Viruses</taxon>
        <taxon>Duplodnaviria</taxon>
        <taxon>Heunggongvirae</taxon>
        <taxon>Uroviricota</taxon>
        <taxon>Caudoviricetes</taxon>
        <taxon>Stackebrandtviridae</taxon>
        <taxon>Frickvirinae</taxon>
        <taxon>Wizardvirus</taxon>
        <taxon>Wizardvirus valary</taxon>
    </lineage>
</organism>
<dbReference type="RefSeq" id="YP_010102413.1">
    <property type="nucleotide sequence ID" value="NC_055799.1"/>
</dbReference>
<name>A0A4Y5TZT4_9CAUD</name>
<gene>
    <name evidence="1" type="primary">68</name>
    <name evidence="1" type="ORF">SEA_VALARY_68</name>
</gene>
<accession>A0A4Y5TZT4</accession>
<dbReference type="EMBL" id="MK864267">
    <property type="protein sequence ID" value="QDB74936.1"/>
    <property type="molecule type" value="Genomic_DNA"/>
</dbReference>
<sequence length="62" mass="6775">MSDTDTTPTVPTCGMCQRERTLADAYDYNPLQVITGQPVGWYSGDDGEVCPQCMTKTLNGQI</sequence>
<evidence type="ECO:0000313" key="1">
    <source>
        <dbReference type="EMBL" id="QDB74936.1"/>
    </source>
</evidence>